<dbReference type="AlphaFoldDB" id="A0AA86JWI5"/>
<protein>
    <submittedName>
        <fullName evidence="5">Uncharacterized protein</fullName>
    </submittedName>
</protein>
<dbReference type="Proteomes" id="UP000789738">
    <property type="component" value="Unassembled WGS sequence"/>
</dbReference>
<gene>
    <name evidence="6" type="ORF">CNEO2_1090004</name>
    <name evidence="5" type="ORF">CNEO_10153</name>
</gene>
<dbReference type="InterPro" id="IPR006480">
    <property type="entry name" value="Phage_holin_4_1"/>
</dbReference>
<dbReference type="RefSeq" id="WP_210887584.1">
    <property type="nucleotide sequence ID" value="NZ_CAKJVE010000001.1"/>
</dbReference>
<dbReference type="EMBL" id="CAMTCP010000010">
    <property type="protein sequence ID" value="CAI3538809.1"/>
    <property type="molecule type" value="Genomic_DNA"/>
</dbReference>
<keyword evidence="4" id="KW-0472">Membrane</keyword>
<dbReference type="GO" id="GO:0016020">
    <property type="term" value="C:membrane"/>
    <property type="evidence" value="ECO:0007669"/>
    <property type="project" value="UniProtKB-SubCell"/>
</dbReference>
<dbReference type="EMBL" id="CAKJVE010000001">
    <property type="protein sequence ID" value="CAG9701620.1"/>
    <property type="molecule type" value="Genomic_DNA"/>
</dbReference>
<accession>A0AA86JWI5</accession>
<evidence type="ECO:0000313" key="7">
    <source>
        <dbReference type="Proteomes" id="UP000789738"/>
    </source>
</evidence>
<dbReference type="Pfam" id="PF05105">
    <property type="entry name" value="Phage_holin_4_1"/>
    <property type="match status" value="1"/>
</dbReference>
<evidence type="ECO:0000256" key="2">
    <source>
        <dbReference type="ARBA" id="ARBA00022692"/>
    </source>
</evidence>
<name>A0AA86JWI5_9CLOT</name>
<comment type="caution">
    <text evidence="5">The sequence shown here is derived from an EMBL/GenBank/DDBJ whole genome shotgun (WGS) entry which is preliminary data.</text>
</comment>
<evidence type="ECO:0000256" key="1">
    <source>
        <dbReference type="ARBA" id="ARBA00004141"/>
    </source>
</evidence>
<proteinExistence type="predicted"/>
<keyword evidence="3" id="KW-1133">Transmembrane helix</keyword>
<sequence>MANRQLPDFLTAENELNGQEVAYIAQNGKTRKSTLQKIKEFIIGTVVMGTTATNVTGAVKEINDKVGGIDVENNGDIATQLNAKANKNTEELVYYVSKNGNDNNDGLSLIENCAALGAPVPTQITDALAQLKNKKAKE</sequence>
<keyword evidence="2" id="KW-0812">Transmembrane</keyword>
<reference evidence="5" key="1">
    <citation type="submission" date="2021-10" db="EMBL/GenBank/DDBJ databases">
        <authorList>
            <person name="Mesa V."/>
        </authorList>
    </citation>
    <scope>NUCLEOTIDE SEQUENCE</scope>
    <source>
        <strain evidence="5">CC3_PB</strain>
    </source>
</reference>
<dbReference type="Proteomes" id="UP001189143">
    <property type="component" value="Unassembled WGS sequence"/>
</dbReference>
<organism evidence="5 7">
    <name type="scientific">Clostridium neonatale</name>
    <dbReference type="NCBI Taxonomy" id="137838"/>
    <lineage>
        <taxon>Bacteria</taxon>
        <taxon>Bacillati</taxon>
        <taxon>Bacillota</taxon>
        <taxon>Clostridia</taxon>
        <taxon>Eubacteriales</taxon>
        <taxon>Clostridiaceae</taxon>
        <taxon>Clostridium</taxon>
    </lineage>
</organism>
<reference evidence="6" key="2">
    <citation type="submission" date="2022-10" db="EMBL/GenBank/DDBJ databases">
        <authorList>
            <person name="Aires J."/>
            <person name="Mesa V."/>
        </authorList>
    </citation>
    <scope>NUCLEOTIDE SEQUENCE</scope>
    <source>
        <strain evidence="6">Clostridium neonatale JD116</strain>
    </source>
</reference>
<evidence type="ECO:0000256" key="4">
    <source>
        <dbReference type="ARBA" id="ARBA00023136"/>
    </source>
</evidence>
<evidence type="ECO:0000256" key="3">
    <source>
        <dbReference type="ARBA" id="ARBA00022989"/>
    </source>
</evidence>
<comment type="subcellular location">
    <subcellularLocation>
        <location evidence="1">Membrane</location>
        <topology evidence="1">Multi-pass membrane protein</topology>
    </subcellularLocation>
</comment>
<evidence type="ECO:0000313" key="5">
    <source>
        <dbReference type="EMBL" id="CAG9701620.1"/>
    </source>
</evidence>
<evidence type="ECO:0000313" key="6">
    <source>
        <dbReference type="EMBL" id="CAI3538809.1"/>
    </source>
</evidence>